<gene>
    <name evidence="1" type="ORF">Q4528_16110</name>
</gene>
<sequence length="61" mass="6850">EKIYKAVTGMVGNTPAMKGNWFESYDIAANSIDSCKFEMLMDNGVSYIADRSAIFEYRQGN</sequence>
<dbReference type="RefSeq" id="WP_303522785.1">
    <property type="nucleotide sequence ID" value="NZ_JAUOQO010000994.1"/>
</dbReference>
<keyword evidence="2" id="KW-1185">Reference proteome</keyword>
<dbReference type="Proteomes" id="UP001170310">
    <property type="component" value="Unassembled WGS sequence"/>
</dbReference>
<dbReference type="EMBL" id="JAUOQO010000994">
    <property type="protein sequence ID" value="MDO6575634.1"/>
    <property type="molecule type" value="Genomic_DNA"/>
</dbReference>
<proteinExistence type="predicted"/>
<organism evidence="1 2">
    <name type="scientific">Staphylococcus pasteuri_A</name>
    <dbReference type="NCBI Taxonomy" id="3062664"/>
    <lineage>
        <taxon>Bacteria</taxon>
        <taxon>Bacillati</taxon>
        <taxon>Bacillota</taxon>
        <taxon>Bacilli</taxon>
        <taxon>Bacillales</taxon>
        <taxon>Staphylococcaceae</taxon>
        <taxon>Staphylococcus</taxon>
    </lineage>
</organism>
<name>A0AAW7YWW2_9STAP</name>
<protein>
    <submittedName>
        <fullName evidence="1">Uncharacterized protein</fullName>
    </submittedName>
</protein>
<accession>A0AAW7YWW2</accession>
<feature type="non-terminal residue" evidence="1">
    <location>
        <position position="1"/>
    </location>
</feature>
<evidence type="ECO:0000313" key="2">
    <source>
        <dbReference type="Proteomes" id="UP001170310"/>
    </source>
</evidence>
<evidence type="ECO:0000313" key="1">
    <source>
        <dbReference type="EMBL" id="MDO6575634.1"/>
    </source>
</evidence>
<comment type="caution">
    <text evidence="1">The sequence shown here is derived from an EMBL/GenBank/DDBJ whole genome shotgun (WGS) entry which is preliminary data.</text>
</comment>
<dbReference type="AlphaFoldDB" id="A0AAW7YWW2"/>
<reference evidence="1" key="1">
    <citation type="submission" date="2023-07" db="EMBL/GenBank/DDBJ databases">
        <title>Genome content predicts the carbon catabolic preferences of heterotrophic bacteria.</title>
        <authorList>
            <person name="Gralka M."/>
        </authorList>
    </citation>
    <scope>NUCLEOTIDE SEQUENCE</scope>
    <source>
        <strain evidence="1">E2R20</strain>
    </source>
</reference>